<feature type="domain" description="Fumarylacetoacetase N-terminal" evidence="12">
    <location>
        <begin position="37"/>
        <end position="146"/>
    </location>
</feature>
<comment type="cofactor">
    <cofactor evidence="10">
        <name>Mg(2+)</name>
        <dbReference type="ChEBI" id="CHEBI:18420"/>
    </cofactor>
    <cofactor evidence="10">
        <name>Ca(2+)</name>
        <dbReference type="ChEBI" id="CHEBI:29108"/>
    </cofactor>
</comment>
<dbReference type="Gene3D" id="3.90.850.10">
    <property type="entry name" value="Fumarylacetoacetase-like, C-terminal domain"/>
    <property type="match status" value="1"/>
</dbReference>
<accession>A0ABR4CJK1</accession>
<feature type="domain" description="Fumarylacetoacetase-like C-terminal" evidence="11">
    <location>
        <begin position="177"/>
        <end position="429"/>
    </location>
</feature>
<dbReference type="InterPro" id="IPR011234">
    <property type="entry name" value="Fumarylacetoacetase-like_C"/>
</dbReference>
<dbReference type="Pfam" id="PF01557">
    <property type="entry name" value="FAA_hydrolase"/>
    <property type="match status" value="1"/>
</dbReference>
<evidence type="ECO:0000256" key="1">
    <source>
        <dbReference type="ARBA" id="ARBA00004782"/>
    </source>
</evidence>
<evidence type="ECO:0000256" key="6">
    <source>
        <dbReference type="ARBA" id="ARBA00022837"/>
    </source>
</evidence>
<keyword evidence="6 10" id="KW-0106">Calcium</keyword>
<evidence type="ECO:0000313" key="14">
    <source>
        <dbReference type="Proteomes" id="UP001595075"/>
    </source>
</evidence>
<evidence type="ECO:0000256" key="2">
    <source>
        <dbReference type="ARBA" id="ARBA00010211"/>
    </source>
</evidence>
<keyword evidence="7 10" id="KW-0460">Magnesium</keyword>
<keyword evidence="14" id="KW-1185">Reference proteome</keyword>
<dbReference type="EC" id="3.7.1.2" evidence="3 10"/>
<keyword evidence="5 10" id="KW-0378">Hydrolase</keyword>
<evidence type="ECO:0000313" key="13">
    <source>
        <dbReference type="EMBL" id="KAL2070140.1"/>
    </source>
</evidence>
<dbReference type="SUPFAM" id="SSF63433">
    <property type="entry name" value="Fumarylacetoacetate hydrolase, FAH, N-terminal domain"/>
    <property type="match status" value="1"/>
</dbReference>
<evidence type="ECO:0000256" key="10">
    <source>
        <dbReference type="RuleBase" id="RU366008"/>
    </source>
</evidence>
<keyword evidence="8 10" id="KW-0828">Tyrosine catabolism</keyword>
<comment type="catalytic activity">
    <reaction evidence="10">
        <text>4-fumarylacetoacetate + H2O = acetoacetate + fumarate + H(+)</text>
        <dbReference type="Rhea" id="RHEA:10244"/>
        <dbReference type="ChEBI" id="CHEBI:13705"/>
        <dbReference type="ChEBI" id="CHEBI:15377"/>
        <dbReference type="ChEBI" id="CHEBI:15378"/>
        <dbReference type="ChEBI" id="CHEBI:18034"/>
        <dbReference type="ChEBI" id="CHEBI:29806"/>
        <dbReference type="EC" id="3.7.1.2"/>
    </reaction>
</comment>
<organism evidence="13 14">
    <name type="scientific">Oculimacula yallundae</name>
    <dbReference type="NCBI Taxonomy" id="86028"/>
    <lineage>
        <taxon>Eukaryota</taxon>
        <taxon>Fungi</taxon>
        <taxon>Dikarya</taxon>
        <taxon>Ascomycota</taxon>
        <taxon>Pezizomycotina</taxon>
        <taxon>Leotiomycetes</taxon>
        <taxon>Helotiales</taxon>
        <taxon>Ploettnerulaceae</taxon>
        <taxon>Oculimacula</taxon>
    </lineage>
</organism>
<gene>
    <name evidence="13" type="ORF">VTL71DRAFT_14820</name>
</gene>
<name>A0ABR4CJK1_9HELO</name>
<dbReference type="InterPro" id="IPR036663">
    <property type="entry name" value="Fumarylacetoacetase_C_sf"/>
</dbReference>
<dbReference type="Gene3D" id="2.30.30.230">
    <property type="entry name" value="Fumarylacetoacetase, N-terminal domain"/>
    <property type="match status" value="1"/>
</dbReference>
<evidence type="ECO:0000259" key="11">
    <source>
        <dbReference type="Pfam" id="PF01557"/>
    </source>
</evidence>
<dbReference type="InterPro" id="IPR036462">
    <property type="entry name" value="Fumarylacetoacetase_N_sf"/>
</dbReference>
<keyword evidence="4 10" id="KW-0479">Metal-binding</keyword>
<dbReference type="SUPFAM" id="SSF56529">
    <property type="entry name" value="FAH"/>
    <property type="match status" value="1"/>
</dbReference>
<dbReference type="PANTHER" id="PTHR43069">
    <property type="entry name" value="FUMARYLACETOACETASE"/>
    <property type="match status" value="1"/>
</dbReference>
<evidence type="ECO:0000259" key="12">
    <source>
        <dbReference type="Pfam" id="PF09298"/>
    </source>
</evidence>
<dbReference type="InterPro" id="IPR005959">
    <property type="entry name" value="Fumarylacetoacetase"/>
</dbReference>
<comment type="similarity">
    <text evidence="2 10">Belongs to the FAH family.</text>
</comment>
<evidence type="ECO:0000256" key="8">
    <source>
        <dbReference type="ARBA" id="ARBA00022878"/>
    </source>
</evidence>
<evidence type="ECO:0000256" key="5">
    <source>
        <dbReference type="ARBA" id="ARBA00022801"/>
    </source>
</evidence>
<reference evidence="13 14" key="1">
    <citation type="journal article" date="2024" name="Commun. Biol.">
        <title>Comparative genomic analysis of thermophilic fungi reveals convergent evolutionary adaptations and gene losses.</title>
        <authorList>
            <person name="Steindorff A.S."/>
            <person name="Aguilar-Pontes M.V."/>
            <person name="Robinson A.J."/>
            <person name="Andreopoulos B."/>
            <person name="LaButti K."/>
            <person name="Kuo A."/>
            <person name="Mondo S."/>
            <person name="Riley R."/>
            <person name="Otillar R."/>
            <person name="Haridas S."/>
            <person name="Lipzen A."/>
            <person name="Grimwood J."/>
            <person name="Schmutz J."/>
            <person name="Clum A."/>
            <person name="Reid I.D."/>
            <person name="Moisan M.C."/>
            <person name="Butler G."/>
            <person name="Nguyen T.T.M."/>
            <person name="Dewar K."/>
            <person name="Conant G."/>
            <person name="Drula E."/>
            <person name="Henrissat B."/>
            <person name="Hansel C."/>
            <person name="Singer S."/>
            <person name="Hutchinson M.I."/>
            <person name="de Vries R.P."/>
            <person name="Natvig D.O."/>
            <person name="Powell A.J."/>
            <person name="Tsang A."/>
            <person name="Grigoriev I.V."/>
        </authorList>
    </citation>
    <scope>NUCLEOTIDE SEQUENCE [LARGE SCALE GENOMIC DNA]</scope>
    <source>
        <strain evidence="13 14">CBS 494.80</strain>
    </source>
</reference>
<keyword evidence="9 10" id="KW-0585">Phenylalanine catabolism</keyword>
<evidence type="ECO:0000256" key="4">
    <source>
        <dbReference type="ARBA" id="ARBA00022723"/>
    </source>
</evidence>
<protein>
    <recommendedName>
        <fullName evidence="3 10">Fumarylacetoacetase</fullName>
        <ecNumber evidence="3 10">3.7.1.2</ecNumber>
    </recommendedName>
    <alternativeName>
        <fullName evidence="10">Fumarylacetoacetate hydrolase</fullName>
    </alternativeName>
</protein>
<proteinExistence type="inferred from homology"/>
<dbReference type="InterPro" id="IPR015377">
    <property type="entry name" value="Fumarylacetoacetase_N"/>
</dbReference>
<evidence type="ECO:0000256" key="7">
    <source>
        <dbReference type="ARBA" id="ARBA00022842"/>
    </source>
</evidence>
<sequence>MQDQWRQDQISKYLSWSSSTMISSWLDVDSESPFSLANIPFGIISTSANPKPRVAIAIGEYALDVEALAAADVFKNVSSIAKHTSVFSQSTLNAFASLGQSVHVEVRKHIQAILSKDGSHKTLLEQNETLQKQALISLKDVKYHLPMQIGDYTDFYVGKNHAYNIGVLFRGPDNALQPNYMHLPVGYHGRSSSVVVSGTPIKRPSGQILLPGSKTPIYSPCRKLDIELEMGAFVCKENAMGTAVPINEAKEYIFGVVLMNDWSARDIQAWEYVPLGPFLSKNFGTTISPWVVLTSALEPFLEVGLAPGNREELLPYLREDKAANVYNIELSVEIKSKSGHTTVVSKSNAKNLLFSYPQLIAHHSVGGCPMRVGDLMGTGTISGESRDSLGSFLEQSYNGKEAIRLNGGEERMFLEDGDEITLRGICVGEKGCHVGFGDCTGKIV</sequence>
<evidence type="ECO:0000256" key="3">
    <source>
        <dbReference type="ARBA" id="ARBA00012094"/>
    </source>
</evidence>
<comment type="caution">
    <text evidence="13">The sequence shown here is derived from an EMBL/GenBank/DDBJ whole genome shotgun (WGS) entry which is preliminary data.</text>
</comment>
<dbReference type="EMBL" id="JAZHXI010000007">
    <property type="protein sequence ID" value="KAL2070140.1"/>
    <property type="molecule type" value="Genomic_DNA"/>
</dbReference>
<dbReference type="PANTHER" id="PTHR43069:SF2">
    <property type="entry name" value="FUMARYLACETOACETASE"/>
    <property type="match status" value="1"/>
</dbReference>
<evidence type="ECO:0000256" key="9">
    <source>
        <dbReference type="ARBA" id="ARBA00023232"/>
    </source>
</evidence>
<dbReference type="Proteomes" id="UP001595075">
    <property type="component" value="Unassembled WGS sequence"/>
</dbReference>
<dbReference type="Pfam" id="PF09298">
    <property type="entry name" value="FAA_hydrolase_N"/>
    <property type="match status" value="1"/>
</dbReference>
<dbReference type="NCBIfam" id="TIGR01266">
    <property type="entry name" value="fum_ac_acetase"/>
    <property type="match status" value="1"/>
</dbReference>
<comment type="pathway">
    <text evidence="1 10">Amino-acid degradation; L-phenylalanine degradation; acetoacetate and fumarate from L-phenylalanine: step 6/6.</text>
</comment>